<feature type="compositionally biased region" description="Basic and acidic residues" evidence="7">
    <location>
        <begin position="333"/>
        <end position="342"/>
    </location>
</feature>
<dbReference type="Gene3D" id="1.25.10.10">
    <property type="entry name" value="Leucine-rich Repeat Variant"/>
    <property type="match status" value="1"/>
</dbReference>
<dbReference type="SUPFAM" id="SSF48371">
    <property type="entry name" value="ARM repeat"/>
    <property type="match status" value="2"/>
</dbReference>
<keyword evidence="5 6" id="KW-0131">Cell cycle</keyword>
<dbReference type="RefSeq" id="XP_007768635.1">
    <property type="nucleotide sequence ID" value="XM_007770445.1"/>
</dbReference>
<dbReference type="InterPro" id="IPR024986">
    <property type="entry name" value="Nipped-B_C"/>
</dbReference>
<dbReference type="GO" id="GO:0071169">
    <property type="term" value="P:establishment of protein localization to chromatin"/>
    <property type="evidence" value="ECO:0007669"/>
    <property type="project" value="TreeGrafter"/>
</dbReference>
<comment type="caution">
    <text evidence="9">The sequence shown here is derived from an EMBL/GenBank/DDBJ whole genome shotgun (WGS) entry which is preliminary data.</text>
</comment>
<feature type="compositionally biased region" description="Low complexity" evidence="7">
    <location>
        <begin position="210"/>
        <end position="236"/>
    </location>
</feature>
<feature type="compositionally biased region" description="Basic and acidic residues" evidence="7">
    <location>
        <begin position="295"/>
        <end position="305"/>
    </location>
</feature>
<dbReference type="GeneID" id="19205317"/>
<sequence length="1997" mass="222096">MNGQQSQWGYPSHRTPQHHPQQYSQHQYASRPQGSPDTNGTRFAPQDSDSVHQAHSLLAVYPTASASPSSHVARHLSNLTLTATTPAYMNHSYIVPSQDTTGQSSLYANYNRELDYLSSRHTPNDNRAYWDNVRGQTAGVLTTGFANSQLPGHHSLPSQWAQSHGTMSAYQPPAFVSSVFHRVSPASAYPTPPPPAMHSSSSSLAHALGFPAQQQQQQQQQQQRQSQQQYQQSQPQHEYHRQHQQPNSPAKPTADESPAFFDTFLQSRLQVLEQENHVQRPMEHELDILAPVDQKTGHVRPETPKRLILPPPARHTPNNFISWSNQTSPQKRKREEGHDTPSIKRMASGQLRDAPKKPLVPKASHPQKSRQIMAYVEIPSRPPLVTSRSSQRPRPASPDDLGGYGSVEDDPAPTKTRIHSNKPNSSRRTGDRDERVPLEKFSALIEDIFEAEDTLPADTEISELPKNFFSPLTPDCNQPHLQTGLIRKLTNYISQLARPTKRLRRPMKDGLVSGAGSPRTWGSLADVETNVLARLFKILERSVKAGEDLDPFGLTSLNAEILTSPRKPKTRKAAKPSASQREGSRGTPKLDDMQVDDEPSQSKASSAERLAGVDGNFVVRQLEIAKDSIVAAECCISLLSGEDLTKQLYSEELITTCLRAIKNQLENVVYAFLEYVGQSSPPSPQLLLLQKNLHPSSREVRRELGELFQALSAIFPRVDSLISRENLVMSDSIIIQTVYIAIGPFFVVESLPDNEGKGKDNNVAQILGKSAMRGLRLEAMSLIRSIFAKHEDQRSWIIEEILTSLIKLSDSNKKTSQFRLRDGRSIRTVSALLLQLVQTSAHDVRVAARRIHKDRQRNVAMRRNDSFHEKHPEPVLDELDDEEIRLYGGGLESAANAAKTVVLFLTQRSGKGKQTKSSNEAEYRSILDGLISDVLSVLFWPEWPAASLLLTILCKFMISTLDDVKTSNQADTNGAKSIALDHLGVIAARIRSSALKVNDRKKRPLQPMDEIVAKHSVDELNRLLSKHVDILSNLCQRLSDDPACNSARELAAATLGQELSSALKNQCVILEAEDNDEPESVRDKRTVLCTKLKDALRGVWTDHTVDVFNVGSQEEVARIDQLAEEIGTIQGLRSSFNPILNVILVALDAPPVFMRTKALRALGQIVTSDPSVLAMANVRRAIESHLLDSSPAVRDAAVELIGKYMIDSPEVASDYYKRISERIADTGLGVRKRVIKLLRAYYFVEDSLSCRIDIATRMVLRMLDEDETVRDLAVKTIEELWFQGAGQGSSNSKPRSANGDKAPLLSKVSVIMGVSANFKDRQSPLEDMLHRIMAQGDDTVETASLRSSYSEICETLIDGLVDATELPGFTIQTCIRTIYLFTTSYPHVLSGANASTLLPYLKNPTSAEELAISDYLLKIFRISIPHMPKTAVKFGQELQLILQPMILKPSSAGGVSGLQEAVACICMVVKHLTHDFTRLVGLLKSCNLRLQQAINRPANQEMNQMEAKSLSILIFIVSLLAEHCDFDHLREEDQSLTVDLDTVAQGSIVLHIYDSLLRLYRKVNNAGLKGRVLQCLGFLFRAQPSLMTVDSSATIMDDIFQSTDEDSRGRLLKIMHDFLAAEAAKHSAQEKLNAQKKTNNSSVNMEELVGNTDGFADSGVSSAIVQRYIDYILEAVLSQNHQIQSVAVDILTFTVKQGLAHPLQSFPYIVALETSPSAQLCARANALHAVLHSKHMSLLNARYIVSARRSFDYQKKIVTGVPHGYRSQPDPVALLQRWYSLVREKRNTRQDLLRALLKVFDISGSLKSSQDDVEFARYMAENFSALEYKTQEEVLTVIKSLTSVLSTTGMQIVEALSPSNLLAQLRGTSAPMVMIEQIQGSEVSDPQQGQDQTNNARTVDVDLMRSSIIIGMVMILKTHLKHLYGLSEEKCSKFVIGKKSVIGDKPAVRRHQHAIIWDRLPFVTTAMSDTDMEAQRTTFLEVWNADGVSREPEDEFE</sequence>
<dbReference type="OMA" id="SANFKDR"/>
<feature type="domain" description="Sister chromatid cohesion C-terminal" evidence="8">
    <location>
        <begin position="1661"/>
        <end position="1844"/>
    </location>
</feature>
<feature type="compositionally biased region" description="Polar residues" evidence="7">
    <location>
        <begin position="30"/>
        <end position="49"/>
    </location>
</feature>
<organism evidence="9 10">
    <name type="scientific">Coniophora puteana (strain RWD-64-598)</name>
    <name type="common">Brown rot fungus</name>
    <dbReference type="NCBI Taxonomy" id="741705"/>
    <lineage>
        <taxon>Eukaryota</taxon>
        <taxon>Fungi</taxon>
        <taxon>Dikarya</taxon>
        <taxon>Basidiomycota</taxon>
        <taxon>Agaricomycotina</taxon>
        <taxon>Agaricomycetes</taxon>
        <taxon>Agaricomycetidae</taxon>
        <taxon>Boletales</taxon>
        <taxon>Coniophorineae</taxon>
        <taxon>Coniophoraceae</taxon>
        <taxon>Coniophora</taxon>
    </lineage>
</organism>
<dbReference type="Pfam" id="PF12830">
    <property type="entry name" value="Nipped-B_C"/>
    <property type="match status" value="1"/>
</dbReference>
<comment type="similarity">
    <text evidence="2 6">Belongs to the SCC2/Nipped-B family.</text>
</comment>
<evidence type="ECO:0000313" key="10">
    <source>
        <dbReference type="Proteomes" id="UP000053558"/>
    </source>
</evidence>
<dbReference type="GO" id="GO:1990414">
    <property type="term" value="P:replication-born double-strand break repair via sister chromatid exchange"/>
    <property type="evidence" value="ECO:0007669"/>
    <property type="project" value="TreeGrafter"/>
</dbReference>
<feature type="compositionally biased region" description="Basic and acidic residues" evidence="7">
    <location>
        <begin position="582"/>
        <end position="592"/>
    </location>
</feature>
<evidence type="ECO:0000256" key="3">
    <source>
        <dbReference type="ARBA" id="ARBA00022737"/>
    </source>
</evidence>
<keyword evidence="10" id="KW-1185">Reference proteome</keyword>
<keyword evidence="4 6" id="KW-0539">Nucleus</keyword>
<feature type="compositionally biased region" description="Low complexity" evidence="7">
    <location>
        <begin position="18"/>
        <end position="28"/>
    </location>
</feature>
<dbReference type="Pfam" id="PF12765">
    <property type="entry name" value="Cohesin_HEAT"/>
    <property type="match status" value="1"/>
</dbReference>
<dbReference type="GO" id="GO:0140588">
    <property type="term" value="P:chromatin looping"/>
    <property type="evidence" value="ECO:0007669"/>
    <property type="project" value="InterPro"/>
</dbReference>
<dbReference type="CDD" id="cd23958">
    <property type="entry name" value="SCC2"/>
    <property type="match status" value="1"/>
</dbReference>
<feature type="region of interest" description="Disordered" evidence="7">
    <location>
        <begin position="210"/>
        <end position="257"/>
    </location>
</feature>
<dbReference type="PANTHER" id="PTHR21704">
    <property type="entry name" value="NIPPED-B-LIKE PROTEIN DELANGIN SCC2-RELATED"/>
    <property type="match status" value="1"/>
</dbReference>
<feature type="region of interest" description="Disordered" evidence="7">
    <location>
        <begin position="563"/>
        <end position="608"/>
    </location>
</feature>
<keyword evidence="3 6" id="KW-0677">Repeat</keyword>
<proteinExistence type="inferred from homology"/>
<dbReference type="GO" id="GO:0034087">
    <property type="term" value="P:establishment of mitotic sister chromatid cohesion"/>
    <property type="evidence" value="ECO:0007669"/>
    <property type="project" value="TreeGrafter"/>
</dbReference>
<evidence type="ECO:0000256" key="5">
    <source>
        <dbReference type="ARBA" id="ARBA00023306"/>
    </source>
</evidence>
<dbReference type="GO" id="GO:0090694">
    <property type="term" value="C:Scc2-Scc4 cohesin loading complex"/>
    <property type="evidence" value="ECO:0007669"/>
    <property type="project" value="TreeGrafter"/>
</dbReference>
<evidence type="ECO:0000256" key="7">
    <source>
        <dbReference type="SAM" id="MobiDB-lite"/>
    </source>
</evidence>
<dbReference type="InterPro" id="IPR011989">
    <property type="entry name" value="ARM-like"/>
</dbReference>
<gene>
    <name evidence="9" type="ORF">CONPUDRAFT_165445</name>
</gene>
<evidence type="ECO:0000256" key="2">
    <source>
        <dbReference type="ARBA" id="ARBA00009252"/>
    </source>
</evidence>
<accession>A0A5M3MR72</accession>
<dbReference type="InterPro" id="IPR026003">
    <property type="entry name" value="Cohesin_HEAT"/>
</dbReference>
<dbReference type="GO" id="GO:0003682">
    <property type="term" value="F:chromatin binding"/>
    <property type="evidence" value="ECO:0007669"/>
    <property type="project" value="TreeGrafter"/>
</dbReference>
<dbReference type="KEGG" id="cput:CONPUDRAFT_165445"/>
<dbReference type="OrthoDB" id="418242at2759"/>
<evidence type="ECO:0000256" key="4">
    <source>
        <dbReference type="ARBA" id="ARBA00023242"/>
    </source>
</evidence>
<feature type="region of interest" description="Disordered" evidence="7">
    <location>
        <begin position="1"/>
        <end position="49"/>
    </location>
</feature>
<evidence type="ECO:0000256" key="6">
    <source>
        <dbReference type="RuleBase" id="RU364107"/>
    </source>
</evidence>
<comment type="subcellular location">
    <subcellularLocation>
        <location evidence="1 6">Nucleus</location>
    </subcellularLocation>
</comment>
<dbReference type="GO" id="GO:0010468">
    <property type="term" value="P:regulation of gene expression"/>
    <property type="evidence" value="ECO:0007669"/>
    <property type="project" value="InterPro"/>
</dbReference>
<name>A0A5M3MR72_CONPW</name>
<feature type="compositionally biased region" description="Polar residues" evidence="7">
    <location>
        <begin position="316"/>
        <end position="329"/>
    </location>
</feature>
<dbReference type="InterPro" id="IPR016024">
    <property type="entry name" value="ARM-type_fold"/>
</dbReference>
<dbReference type="Proteomes" id="UP000053558">
    <property type="component" value="Unassembled WGS sequence"/>
</dbReference>
<dbReference type="InterPro" id="IPR033031">
    <property type="entry name" value="Scc2/Nipped-B"/>
</dbReference>
<dbReference type="GO" id="GO:0061775">
    <property type="term" value="F:cohesin loader activity"/>
    <property type="evidence" value="ECO:0007669"/>
    <property type="project" value="InterPro"/>
</dbReference>
<protein>
    <recommendedName>
        <fullName evidence="6">Sister chromatid cohesion protein</fullName>
    </recommendedName>
</protein>
<reference evidence="10" key="1">
    <citation type="journal article" date="2012" name="Science">
        <title>The Paleozoic origin of enzymatic lignin decomposition reconstructed from 31 fungal genomes.</title>
        <authorList>
            <person name="Floudas D."/>
            <person name="Binder M."/>
            <person name="Riley R."/>
            <person name="Barry K."/>
            <person name="Blanchette R.A."/>
            <person name="Henrissat B."/>
            <person name="Martinez A.T."/>
            <person name="Otillar R."/>
            <person name="Spatafora J.W."/>
            <person name="Yadav J.S."/>
            <person name="Aerts A."/>
            <person name="Benoit I."/>
            <person name="Boyd A."/>
            <person name="Carlson A."/>
            <person name="Copeland A."/>
            <person name="Coutinho P.M."/>
            <person name="de Vries R.P."/>
            <person name="Ferreira P."/>
            <person name="Findley K."/>
            <person name="Foster B."/>
            <person name="Gaskell J."/>
            <person name="Glotzer D."/>
            <person name="Gorecki P."/>
            <person name="Heitman J."/>
            <person name="Hesse C."/>
            <person name="Hori C."/>
            <person name="Igarashi K."/>
            <person name="Jurgens J.A."/>
            <person name="Kallen N."/>
            <person name="Kersten P."/>
            <person name="Kohler A."/>
            <person name="Kuees U."/>
            <person name="Kumar T.K.A."/>
            <person name="Kuo A."/>
            <person name="LaButti K."/>
            <person name="Larrondo L.F."/>
            <person name="Lindquist E."/>
            <person name="Ling A."/>
            <person name="Lombard V."/>
            <person name="Lucas S."/>
            <person name="Lundell T."/>
            <person name="Martin R."/>
            <person name="McLaughlin D.J."/>
            <person name="Morgenstern I."/>
            <person name="Morin E."/>
            <person name="Murat C."/>
            <person name="Nagy L.G."/>
            <person name="Nolan M."/>
            <person name="Ohm R.A."/>
            <person name="Patyshakuliyeva A."/>
            <person name="Rokas A."/>
            <person name="Ruiz-Duenas F.J."/>
            <person name="Sabat G."/>
            <person name="Salamov A."/>
            <person name="Samejima M."/>
            <person name="Schmutz J."/>
            <person name="Slot J.C."/>
            <person name="St John F."/>
            <person name="Stenlid J."/>
            <person name="Sun H."/>
            <person name="Sun S."/>
            <person name="Syed K."/>
            <person name="Tsang A."/>
            <person name="Wiebenga A."/>
            <person name="Young D."/>
            <person name="Pisabarro A."/>
            <person name="Eastwood D.C."/>
            <person name="Martin F."/>
            <person name="Cullen D."/>
            <person name="Grigoriev I.V."/>
            <person name="Hibbett D.S."/>
        </authorList>
    </citation>
    <scope>NUCLEOTIDE SEQUENCE [LARGE SCALE GENOMIC DNA]</scope>
    <source>
        <strain evidence="10">RWD-64-598 SS2</strain>
    </source>
</reference>
<feature type="region of interest" description="Disordered" evidence="7">
    <location>
        <begin position="295"/>
        <end position="435"/>
    </location>
</feature>
<evidence type="ECO:0000259" key="8">
    <source>
        <dbReference type="Pfam" id="PF12830"/>
    </source>
</evidence>
<dbReference type="EMBL" id="JH711578">
    <property type="protein sequence ID" value="EIW81234.1"/>
    <property type="molecule type" value="Genomic_DNA"/>
</dbReference>
<evidence type="ECO:0000256" key="1">
    <source>
        <dbReference type="ARBA" id="ARBA00004123"/>
    </source>
</evidence>
<dbReference type="PANTHER" id="PTHR21704:SF18">
    <property type="entry name" value="NIPPED-B-LIKE PROTEIN"/>
    <property type="match status" value="1"/>
</dbReference>
<evidence type="ECO:0000313" key="9">
    <source>
        <dbReference type="EMBL" id="EIW81234.1"/>
    </source>
</evidence>